<dbReference type="Proteomes" id="UP000276133">
    <property type="component" value="Unassembled WGS sequence"/>
</dbReference>
<reference evidence="1 2" key="1">
    <citation type="journal article" date="2018" name="Sci. Rep.">
        <title>Genomic signatures of local adaptation to the degree of environmental predictability in rotifers.</title>
        <authorList>
            <person name="Franch-Gras L."/>
            <person name="Hahn C."/>
            <person name="Garcia-Roger E.M."/>
            <person name="Carmona M.J."/>
            <person name="Serra M."/>
            <person name="Gomez A."/>
        </authorList>
    </citation>
    <scope>NUCLEOTIDE SEQUENCE [LARGE SCALE GENOMIC DNA]</scope>
    <source>
        <strain evidence="1">HYR1</strain>
    </source>
</reference>
<evidence type="ECO:0000313" key="1">
    <source>
        <dbReference type="EMBL" id="RNA23573.1"/>
    </source>
</evidence>
<organism evidence="1 2">
    <name type="scientific">Brachionus plicatilis</name>
    <name type="common">Marine rotifer</name>
    <name type="synonym">Brachionus muelleri</name>
    <dbReference type="NCBI Taxonomy" id="10195"/>
    <lineage>
        <taxon>Eukaryota</taxon>
        <taxon>Metazoa</taxon>
        <taxon>Spiralia</taxon>
        <taxon>Gnathifera</taxon>
        <taxon>Rotifera</taxon>
        <taxon>Eurotatoria</taxon>
        <taxon>Monogononta</taxon>
        <taxon>Pseudotrocha</taxon>
        <taxon>Ploima</taxon>
        <taxon>Brachionidae</taxon>
        <taxon>Brachionus</taxon>
    </lineage>
</organism>
<dbReference type="AlphaFoldDB" id="A0A3M7RJ35"/>
<comment type="caution">
    <text evidence="1">The sequence shown here is derived from an EMBL/GenBank/DDBJ whole genome shotgun (WGS) entry which is preliminary data.</text>
</comment>
<sequence>MFECLAFSNLSEYPSNSQKKYSIICIDFQSFRLSVRMLNKFATLPNEIYLNYHDLECSSFHQPCLFSLLEP</sequence>
<dbReference type="EMBL" id="REGN01003260">
    <property type="protein sequence ID" value="RNA23573.1"/>
    <property type="molecule type" value="Genomic_DNA"/>
</dbReference>
<evidence type="ECO:0000313" key="2">
    <source>
        <dbReference type="Proteomes" id="UP000276133"/>
    </source>
</evidence>
<gene>
    <name evidence="1" type="ORF">BpHYR1_035120</name>
</gene>
<name>A0A3M7RJ35_BRAPC</name>
<accession>A0A3M7RJ35</accession>
<proteinExistence type="predicted"/>
<protein>
    <submittedName>
        <fullName evidence="1">Uncharacterized protein</fullName>
    </submittedName>
</protein>
<keyword evidence="2" id="KW-1185">Reference proteome</keyword>